<name>A0A1F4U4P7_UNCSA</name>
<proteinExistence type="predicted"/>
<sequence>MKRKIEIKIKIIKFFIMQKVYHSIFVSAIIINMKKKLLIVLASFILFAATVAFALPMLIPTKAVKDFAARQIGSALNRTVSIEGVSINLFEGIRLKGIYIGNRKGFSNKPFIAAKSLNLRYSFWPLFVRKVVIYEITLNTPTILIEKNAKGEMNLEGIGHQEISKSVGRKSEKQDIRKTEKQKTSPVDLFVNNINIKNGQFLYHDYLTGISGVKNLNVKVSGVGLSLIKPIEIKASASAVYLKETIPLSLSAKVEIDPSFSKFKISPFSMQIAGESFSCPIEYKSDKKKQEVSFALSSQNLSIDTLLGIFAAQSVTPSAKPKPGALTQSIKNSAKGIPDNLSVKGSFDLSNAVFQKLKLSRFNAILSLSGKKVFLKLKEVSGYNGTLSGSGQINLAALTYSVKPLVLKNFEAGTFLDDLIDSFAPALLNLKGKTEGSLDVSLSLTGSGVEMPEAFNKAKIDGVVVLTNGRLKKIKTLEEIGNRFGLSMLKNDILVKGLRLEAGLLNKVLNVKKLELRDTDLEVVFWGGLDFNNMKYKEGNRLTLKLSPAATAGLPPEFAILKDERGYTAADFELQGSLYAPIPAPRLDKPIEKAIGNLKIKIEAQKIELEESVKKQAEEKLKKILKF</sequence>
<accession>A0A1F4U4P7</accession>
<dbReference type="InterPro" id="IPR052894">
    <property type="entry name" value="AsmA-related"/>
</dbReference>
<dbReference type="EMBL" id="MEUJ01000005">
    <property type="protein sequence ID" value="OGC39934.1"/>
    <property type="molecule type" value="Genomic_DNA"/>
</dbReference>
<dbReference type="PANTHER" id="PTHR30441:SF4">
    <property type="entry name" value="PROTEIN ASMA"/>
    <property type="match status" value="1"/>
</dbReference>
<dbReference type="Pfam" id="PF05359">
    <property type="entry name" value="DUF748"/>
    <property type="match status" value="1"/>
</dbReference>
<dbReference type="PANTHER" id="PTHR30441">
    <property type="entry name" value="DUF748 DOMAIN-CONTAINING PROTEIN"/>
    <property type="match status" value="1"/>
</dbReference>
<comment type="caution">
    <text evidence="1">The sequence shown here is derived from an EMBL/GenBank/DDBJ whole genome shotgun (WGS) entry which is preliminary data.</text>
</comment>
<dbReference type="AlphaFoldDB" id="A0A1F4U4P7"/>
<dbReference type="GO" id="GO:0090313">
    <property type="term" value="P:regulation of protein targeting to membrane"/>
    <property type="evidence" value="ECO:0007669"/>
    <property type="project" value="TreeGrafter"/>
</dbReference>
<reference evidence="1 2" key="1">
    <citation type="journal article" date="2016" name="Nat. Commun.">
        <title>Thousands of microbial genomes shed light on interconnected biogeochemical processes in an aquifer system.</title>
        <authorList>
            <person name="Anantharaman K."/>
            <person name="Brown C.T."/>
            <person name="Hug L.A."/>
            <person name="Sharon I."/>
            <person name="Castelle C.J."/>
            <person name="Probst A.J."/>
            <person name="Thomas B.C."/>
            <person name="Singh A."/>
            <person name="Wilkins M.J."/>
            <person name="Karaoz U."/>
            <person name="Brodie E.L."/>
            <person name="Williams K.H."/>
            <person name="Hubbard S.S."/>
            <person name="Banfield J.F."/>
        </authorList>
    </citation>
    <scope>NUCLEOTIDE SEQUENCE [LARGE SCALE GENOMIC DNA]</scope>
</reference>
<evidence type="ECO:0000313" key="1">
    <source>
        <dbReference type="EMBL" id="OGC39934.1"/>
    </source>
</evidence>
<protein>
    <submittedName>
        <fullName evidence="1">Uncharacterized protein</fullName>
    </submittedName>
</protein>
<gene>
    <name evidence="1" type="ORF">A2438_05420</name>
</gene>
<evidence type="ECO:0000313" key="2">
    <source>
        <dbReference type="Proteomes" id="UP000179242"/>
    </source>
</evidence>
<organism evidence="1 2">
    <name type="scientific">candidate division WOR-1 bacterium RIFOXYC2_FULL_46_14</name>
    <dbReference type="NCBI Taxonomy" id="1802587"/>
    <lineage>
        <taxon>Bacteria</taxon>
        <taxon>Bacillati</taxon>
        <taxon>Saganbacteria</taxon>
    </lineage>
</organism>
<dbReference type="InterPro" id="IPR008023">
    <property type="entry name" value="DUF748"/>
</dbReference>
<dbReference type="GO" id="GO:0005886">
    <property type="term" value="C:plasma membrane"/>
    <property type="evidence" value="ECO:0007669"/>
    <property type="project" value="TreeGrafter"/>
</dbReference>
<dbReference type="Proteomes" id="UP000179242">
    <property type="component" value="Unassembled WGS sequence"/>
</dbReference>